<dbReference type="InterPro" id="IPR036291">
    <property type="entry name" value="NAD(P)-bd_dom_sf"/>
</dbReference>
<dbReference type="AlphaFoldDB" id="K7YXX6"/>
<name>K7YXX6_BDEBC</name>
<dbReference type="PROSITE" id="PS00061">
    <property type="entry name" value="ADH_SHORT"/>
    <property type="match status" value="1"/>
</dbReference>
<evidence type="ECO:0000313" key="4">
    <source>
        <dbReference type="EMBL" id="AFY02518.1"/>
    </source>
</evidence>
<dbReference type="OrthoDB" id="5291018at2"/>
<dbReference type="GO" id="GO:0016491">
    <property type="term" value="F:oxidoreductase activity"/>
    <property type="evidence" value="ECO:0007669"/>
    <property type="project" value="UniProtKB-KW"/>
</dbReference>
<dbReference type="InterPro" id="IPR002347">
    <property type="entry name" value="SDR_fam"/>
</dbReference>
<dbReference type="SUPFAM" id="SSF51735">
    <property type="entry name" value="NAD(P)-binding Rossmann-fold domains"/>
    <property type="match status" value="1"/>
</dbReference>
<dbReference type="EMBL" id="CP002930">
    <property type="protein sequence ID" value="AFY02518.1"/>
    <property type="molecule type" value="Genomic_DNA"/>
</dbReference>
<accession>K7YXX6</accession>
<gene>
    <name evidence="4" type="ORF">Bdt_2837</name>
</gene>
<evidence type="ECO:0000256" key="1">
    <source>
        <dbReference type="ARBA" id="ARBA00006484"/>
    </source>
</evidence>
<dbReference type="HOGENOM" id="CLU_010194_2_9_7"/>
<dbReference type="PRINTS" id="PR00080">
    <property type="entry name" value="SDRFAMILY"/>
</dbReference>
<dbReference type="PANTHER" id="PTHR43976:SF16">
    <property type="entry name" value="SHORT-CHAIN DEHYDROGENASE_REDUCTASE FAMILY PROTEIN"/>
    <property type="match status" value="1"/>
</dbReference>
<organism evidence="4 5">
    <name type="scientific">Bdellovibrio bacteriovorus str. Tiberius</name>
    <dbReference type="NCBI Taxonomy" id="1069642"/>
    <lineage>
        <taxon>Bacteria</taxon>
        <taxon>Pseudomonadati</taxon>
        <taxon>Bdellovibrionota</taxon>
        <taxon>Bdellovibrionia</taxon>
        <taxon>Bdellovibrionales</taxon>
        <taxon>Pseudobdellovibrionaceae</taxon>
        <taxon>Bdellovibrio</taxon>
    </lineage>
</organism>
<dbReference type="KEGG" id="bbat:Bdt_2837"/>
<evidence type="ECO:0000256" key="2">
    <source>
        <dbReference type="ARBA" id="ARBA00023002"/>
    </source>
</evidence>
<sequence length="281" mass="30012">MSNKKVWFITGAGRGMGIDIGKAALAAGYSVVATGRDIKQVEEALGKSENLLVVALDVTKQSDANAAVEKAVSRFGRIDVLVNNAGNFYAGYFEDLSQADIERQMNTNFYGPLNVTRAVLPVLRKQKSGHIITISSTAGLVGIEFGSAYAASKFAVEGWMLSLQSEVAQFGINTTIVNPGFFRTDLLSKKSMTFGSNPQAAYKEKREQMETGWSGMAGTQGGDPKKLANALIEIARQTIPPKRFMAGADAVATSKQVAAELLAQTAAFEELSSSLALDNKK</sequence>
<dbReference type="InterPro" id="IPR020904">
    <property type="entry name" value="Sc_DH/Rdtase_CS"/>
</dbReference>
<dbReference type="Pfam" id="PF00106">
    <property type="entry name" value="adh_short"/>
    <property type="match status" value="1"/>
</dbReference>
<dbReference type="PATRIC" id="fig|1069642.3.peg.2809"/>
<dbReference type="PRINTS" id="PR00081">
    <property type="entry name" value="GDHRDH"/>
</dbReference>
<protein>
    <submittedName>
        <fullName evidence="4">Putative oxidoreductase</fullName>
    </submittedName>
</protein>
<dbReference type="Gene3D" id="3.40.50.720">
    <property type="entry name" value="NAD(P)-binding Rossmann-like Domain"/>
    <property type="match status" value="1"/>
</dbReference>
<dbReference type="STRING" id="1069642.Bdt_2837"/>
<reference evidence="4 5" key="1">
    <citation type="journal article" date="2012" name="BMC Genomics">
        <title>Genome analysis of a simultaneously predatory and prey-independent, novel Bdellovibrio bacteriovorus from the River Tiber, supports in silico predictions of both ancient and recent lateral gene transfer from diverse bacteria.</title>
        <authorList>
            <person name="Hobley L."/>
            <person name="Lerner T.R."/>
            <person name="Williams L.E."/>
            <person name="Lambert C."/>
            <person name="Till R."/>
            <person name="Milner D.S."/>
            <person name="Basford S.M."/>
            <person name="Capeness M.J."/>
            <person name="Fenton A.K."/>
            <person name="Atterbury R.J."/>
            <person name="Harris M.A."/>
            <person name="Sockett R.E."/>
        </authorList>
    </citation>
    <scope>NUCLEOTIDE SEQUENCE [LARGE SCALE GENOMIC DNA]</scope>
    <source>
        <strain evidence="4 5">Tiberius</strain>
    </source>
</reference>
<dbReference type="CDD" id="cd05374">
    <property type="entry name" value="17beta-HSD-like_SDR_c"/>
    <property type="match status" value="1"/>
</dbReference>
<comment type="similarity">
    <text evidence="1 3">Belongs to the short-chain dehydrogenases/reductases (SDR) family.</text>
</comment>
<evidence type="ECO:0000256" key="3">
    <source>
        <dbReference type="RuleBase" id="RU000363"/>
    </source>
</evidence>
<evidence type="ECO:0000313" key="5">
    <source>
        <dbReference type="Proteomes" id="UP000010074"/>
    </source>
</evidence>
<proteinExistence type="inferred from homology"/>
<keyword evidence="2" id="KW-0560">Oxidoreductase</keyword>
<dbReference type="Proteomes" id="UP000010074">
    <property type="component" value="Chromosome"/>
</dbReference>
<dbReference type="RefSeq" id="WP_015091945.1">
    <property type="nucleotide sequence ID" value="NC_019567.1"/>
</dbReference>
<dbReference type="InterPro" id="IPR051911">
    <property type="entry name" value="SDR_oxidoreductase"/>
</dbReference>
<dbReference type="PANTHER" id="PTHR43976">
    <property type="entry name" value="SHORT CHAIN DEHYDROGENASE"/>
    <property type="match status" value="1"/>
</dbReference>